<organism evidence="1 2">
    <name type="scientific">Lysinibacillus agricola</name>
    <dbReference type="NCBI Taxonomy" id="2590012"/>
    <lineage>
        <taxon>Bacteria</taxon>
        <taxon>Bacillati</taxon>
        <taxon>Bacillota</taxon>
        <taxon>Bacilli</taxon>
        <taxon>Bacillales</taxon>
        <taxon>Bacillaceae</taxon>
        <taxon>Lysinibacillus</taxon>
    </lineage>
</organism>
<proteinExistence type="predicted"/>
<dbReference type="RefSeq" id="WP_053596119.1">
    <property type="nucleotide sequence ID" value="NZ_CP067341.1"/>
</dbReference>
<sequence>MRSLVEFDDLTSLEETIKALPGRAEKAINKVLHTDAIEIATKEMSNLLPVSNVANKRHAKESNWSTSEEHNLGFVVKTKGGAANKKGSFGYLVFPDEGRGPSNPWSQHFSDRSLQKSTPKILEKLHGALEELIEEGL</sequence>
<reference evidence="1 2" key="1">
    <citation type="submission" date="2020-01" db="EMBL/GenBank/DDBJ databases">
        <authorList>
            <person name="Liu G."/>
            <person name="Liu B."/>
        </authorList>
    </citation>
    <scope>NUCLEOTIDE SEQUENCE [LARGE SCALE GENOMIC DNA]</scope>
    <source>
        <strain evidence="1 2">FJAT-51161</strain>
    </source>
</reference>
<evidence type="ECO:0008006" key="3">
    <source>
        <dbReference type="Google" id="ProtNLM"/>
    </source>
</evidence>
<name>A0ABX7ANM6_9BACI</name>
<protein>
    <recommendedName>
        <fullName evidence="3">HK97 gp10 family phage protein</fullName>
    </recommendedName>
</protein>
<evidence type="ECO:0000313" key="2">
    <source>
        <dbReference type="Proteomes" id="UP000596049"/>
    </source>
</evidence>
<dbReference type="EMBL" id="CP067341">
    <property type="protein sequence ID" value="QQP11547.1"/>
    <property type="molecule type" value="Genomic_DNA"/>
</dbReference>
<keyword evidence="2" id="KW-1185">Reference proteome</keyword>
<accession>A0ABX7ANM6</accession>
<evidence type="ECO:0000313" key="1">
    <source>
        <dbReference type="EMBL" id="QQP11547.1"/>
    </source>
</evidence>
<dbReference type="Proteomes" id="UP000596049">
    <property type="component" value="Chromosome"/>
</dbReference>
<gene>
    <name evidence="1" type="ORF">FJQ98_20465</name>
</gene>